<proteinExistence type="predicted"/>
<name>A0A212KIA2_9PROT</name>
<accession>A0A212KIA2</accession>
<reference evidence="1" key="1">
    <citation type="submission" date="2016-04" db="EMBL/GenBank/DDBJ databases">
        <authorList>
            <person name="Evans L.H."/>
            <person name="Alamgir A."/>
            <person name="Owens N."/>
            <person name="Weber N.D."/>
            <person name="Virtaneva K."/>
            <person name="Barbian K."/>
            <person name="Babar A."/>
            <person name="Rosenke K."/>
        </authorList>
    </citation>
    <scope>NUCLEOTIDE SEQUENCE</scope>
    <source>
        <strain evidence="1">86</strain>
    </source>
</reference>
<protein>
    <submittedName>
        <fullName evidence="1">Uncharacterized protein</fullName>
    </submittedName>
</protein>
<organism evidence="1">
    <name type="scientific">uncultured Alphaproteobacteria bacterium</name>
    <dbReference type="NCBI Taxonomy" id="91750"/>
    <lineage>
        <taxon>Bacteria</taxon>
        <taxon>Pseudomonadati</taxon>
        <taxon>Pseudomonadota</taxon>
        <taxon>Alphaproteobacteria</taxon>
        <taxon>environmental samples</taxon>
    </lineage>
</organism>
<gene>
    <name evidence="1" type="ORF">KL86APRO_20169</name>
</gene>
<dbReference type="EMBL" id="FLUO01000002">
    <property type="protein sequence ID" value="SBW11371.1"/>
    <property type="molecule type" value="Genomic_DNA"/>
</dbReference>
<dbReference type="AlphaFoldDB" id="A0A212KIA2"/>
<sequence length="54" mass="6363">MWGEAESQGRTLYCRRFPVARLHPAPLWAILPSVLKYTDNTLGFGRKLYWRRPS</sequence>
<evidence type="ECO:0000313" key="1">
    <source>
        <dbReference type="EMBL" id="SBW11371.1"/>
    </source>
</evidence>